<accession>A0A8J2L154</accession>
<feature type="compositionally biased region" description="Basic and acidic residues" evidence="1">
    <location>
        <begin position="27"/>
        <end position="37"/>
    </location>
</feature>
<dbReference type="EMBL" id="CAJVCH010535880">
    <property type="protein sequence ID" value="CAG7825346.1"/>
    <property type="molecule type" value="Genomic_DNA"/>
</dbReference>
<feature type="compositionally biased region" description="Basic residues" evidence="1">
    <location>
        <begin position="14"/>
        <end position="26"/>
    </location>
</feature>
<sequence>MQTDTKAGEEQSAKVHHHHHHHHHKHGQEPGSKDILRKFHKPILYNPQSNKIIKQLPKEKPEKRSKDIINPASKYAYAPLEINTIRAAQKKSEDPKQESEILPSPEEKKHHKHHHHHEDTELLLLISPEKNGKSISVETLYNNRGVTFNSVTEA</sequence>
<proteinExistence type="predicted"/>
<evidence type="ECO:0000256" key="1">
    <source>
        <dbReference type="SAM" id="MobiDB-lite"/>
    </source>
</evidence>
<feature type="region of interest" description="Disordered" evidence="1">
    <location>
        <begin position="1"/>
        <end position="70"/>
    </location>
</feature>
<feature type="compositionally biased region" description="Basic and acidic residues" evidence="1">
    <location>
        <begin position="56"/>
        <end position="67"/>
    </location>
</feature>
<comment type="caution">
    <text evidence="2">The sequence shown here is derived from an EMBL/GenBank/DDBJ whole genome shotgun (WGS) entry which is preliminary data.</text>
</comment>
<gene>
    <name evidence="2" type="ORF">AFUS01_LOCUS35460</name>
</gene>
<protein>
    <submittedName>
        <fullName evidence="2">Uncharacterized protein</fullName>
    </submittedName>
</protein>
<reference evidence="2" key="1">
    <citation type="submission" date="2021-06" db="EMBL/GenBank/DDBJ databases">
        <authorList>
            <person name="Hodson N. C."/>
            <person name="Mongue J. A."/>
            <person name="Jaron S. K."/>
        </authorList>
    </citation>
    <scope>NUCLEOTIDE SEQUENCE</scope>
</reference>
<evidence type="ECO:0000313" key="2">
    <source>
        <dbReference type="EMBL" id="CAG7825346.1"/>
    </source>
</evidence>
<feature type="region of interest" description="Disordered" evidence="1">
    <location>
        <begin position="86"/>
        <end position="120"/>
    </location>
</feature>
<organism evidence="2 3">
    <name type="scientific">Allacma fusca</name>
    <dbReference type="NCBI Taxonomy" id="39272"/>
    <lineage>
        <taxon>Eukaryota</taxon>
        <taxon>Metazoa</taxon>
        <taxon>Ecdysozoa</taxon>
        <taxon>Arthropoda</taxon>
        <taxon>Hexapoda</taxon>
        <taxon>Collembola</taxon>
        <taxon>Symphypleona</taxon>
        <taxon>Sminthuridae</taxon>
        <taxon>Allacma</taxon>
    </lineage>
</organism>
<feature type="non-terminal residue" evidence="2">
    <location>
        <position position="154"/>
    </location>
</feature>
<keyword evidence="3" id="KW-1185">Reference proteome</keyword>
<dbReference type="AlphaFoldDB" id="A0A8J2L154"/>
<dbReference type="Proteomes" id="UP000708208">
    <property type="component" value="Unassembled WGS sequence"/>
</dbReference>
<feature type="compositionally biased region" description="Basic and acidic residues" evidence="1">
    <location>
        <begin position="90"/>
        <end position="99"/>
    </location>
</feature>
<evidence type="ECO:0000313" key="3">
    <source>
        <dbReference type="Proteomes" id="UP000708208"/>
    </source>
</evidence>
<name>A0A8J2L154_9HEXA</name>
<feature type="compositionally biased region" description="Basic and acidic residues" evidence="1">
    <location>
        <begin position="1"/>
        <end position="13"/>
    </location>
</feature>